<gene>
    <name evidence="1" type="ORF">QQ002_11265</name>
    <name evidence="2" type="ORF">QQX10_11960</name>
</gene>
<dbReference type="EMBL" id="JAUHPX010000008">
    <property type="protein sequence ID" value="MDN4488879.1"/>
    <property type="molecule type" value="Genomic_DNA"/>
</dbReference>
<evidence type="ECO:0000313" key="3">
    <source>
        <dbReference type="Proteomes" id="UP001172737"/>
    </source>
</evidence>
<dbReference type="AlphaFoldDB" id="A0AAW7M4E6"/>
<evidence type="ECO:0000313" key="2">
    <source>
        <dbReference type="EMBL" id="MDN4488879.1"/>
    </source>
</evidence>
<reference evidence="1 4" key="2">
    <citation type="submission" date="2023-06" db="EMBL/GenBank/DDBJ databases">
        <title>SYSU T0a273.</title>
        <authorList>
            <person name="Gao L."/>
            <person name="Fang B.-Z."/>
            <person name="Li W.-J."/>
        </authorList>
    </citation>
    <scope>NUCLEOTIDE SEQUENCE [LARGE SCALE GENOMIC DNA]</scope>
    <source>
        <strain evidence="1 4">SYSU T0a273</strain>
    </source>
</reference>
<name>A0AAW7M4E6_9MICO</name>
<evidence type="ECO:0008006" key="5">
    <source>
        <dbReference type="Google" id="ProtNLM"/>
    </source>
</evidence>
<dbReference type="Proteomes" id="UP001172737">
    <property type="component" value="Unassembled WGS sequence"/>
</dbReference>
<keyword evidence="3" id="KW-1185">Reference proteome</keyword>
<evidence type="ECO:0000313" key="4">
    <source>
        <dbReference type="Proteomes" id="UP001172756"/>
    </source>
</evidence>
<dbReference type="RefSeq" id="WP_301121014.1">
    <property type="nucleotide sequence ID" value="NZ_JAUHPX010000008.1"/>
</dbReference>
<dbReference type="EMBL" id="JAUHQB010000008">
    <property type="protein sequence ID" value="MDN4484120.1"/>
    <property type="molecule type" value="Genomic_DNA"/>
</dbReference>
<accession>A0AAW7M4E6</accession>
<proteinExistence type="predicted"/>
<protein>
    <recommendedName>
        <fullName evidence="5">Transposase</fullName>
    </recommendedName>
</protein>
<dbReference type="Proteomes" id="UP001172756">
    <property type="component" value="Unassembled WGS sequence"/>
</dbReference>
<comment type="caution">
    <text evidence="2">The sequence shown here is derived from an EMBL/GenBank/DDBJ whole genome shotgun (WGS) entry which is preliminary data.</text>
</comment>
<sequence>MAGIPGGESLHRLVFSVLEHAMQELASGATLDPAMIAEKGTGQSTITRYEAATVEAGVRAARKGAGASGAERVAVRWDGMVKAGDEDHHAVYVLAQEVGQPRSHVFIQRHTPVGAKVEPIGNPGYLGEQDSLF</sequence>
<reference evidence="2" key="1">
    <citation type="submission" date="2023-06" db="EMBL/GenBank/DDBJ databases">
        <title>Sysu t00039.</title>
        <authorList>
            <person name="Gao L."/>
            <person name="Fang B.-Z."/>
            <person name="Li W.-J."/>
        </authorList>
    </citation>
    <scope>NUCLEOTIDE SEQUENCE</scope>
    <source>
        <strain evidence="2">SYSU T00039</strain>
    </source>
</reference>
<organism evidence="2 3">
    <name type="scientific">Demequina lignilytica</name>
    <dbReference type="NCBI Taxonomy" id="3051663"/>
    <lineage>
        <taxon>Bacteria</taxon>
        <taxon>Bacillati</taxon>
        <taxon>Actinomycetota</taxon>
        <taxon>Actinomycetes</taxon>
        <taxon>Micrococcales</taxon>
        <taxon>Demequinaceae</taxon>
        <taxon>Demequina</taxon>
    </lineage>
</organism>
<evidence type="ECO:0000313" key="1">
    <source>
        <dbReference type="EMBL" id="MDN4484120.1"/>
    </source>
</evidence>